<sequence>MIESSLRLLVSALTILLVPVIALLFAGQGSRSLHVNLYFNLFSAAVAVLVLREGLLLLKSCAGDPPHVLRPWLFVTAGLAVWTFSEISWAALYAFYGGPQVESVAYGLWTAGYPLLMVGLWYLAKPFASQLKEIKTLKILAPAVVITAAAASLAAAAVASTLLKGGSPTGRLLTLLYIFLDAALLFTSLYAAMTFRPGVMGSALSLIALAFIAFCFADLLYYAAGTFEFLPADLLYATSYVLLLAGLRSIRELFRER</sequence>
<dbReference type="EMBL" id="DTBQ01000029">
    <property type="protein sequence ID" value="HGM46313.1"/>
    <property type="molecule type" value="Genomic_DNA"/>
</dbReference>
<feature type="transmembrane region" description="Helical" evidence="1">
    <location>
        <begin position="136"/>
        <end position="160"/>
    </location>
</feature>
<organism evidence="2">
    <name type="scientific">Thermofilum pendens</name>
    <dbReference type="NCBI Taxonomy" id="2269"/>
    <lineage>
        <taxon>Archaea</taxon>
        <taxon>Thermoproteota</taxon>
        <taxon>Thermoprotei</taxon>
        <taxon>Thermofilales</taxon>
        <taxon>Thermofilaceae</taxon>
        <taxon>Thermofilum</taxon>
    </lineage>
</organism>
<reference evidence="2" key="1">
    <citation type="journal article" date="2020" name="mSystems">
        <title>Genome- and Community-Level Interaction Insights into Carbon Utilization and Element Cycling Functions of Hydrothermarchaeota in Hydrothermal Sediment.</title>
        <authorList>
            <person name="Zhou Z."/>
            <person name="Liu Y."/>
            <person name="Xu W."/>
            <person name="Pan J."/>
            <person name="Luo Z.H."/>
            <person name="Li M."/>
        </authorList>
    </citation>
    <scope>NUCLEOTIDE SEQUENCE</scope>
    <source>
        <strain evidence="2">SpSt-649</strain>
    </source>
</reference>
<comment type="caution">
    <text evidence="2">The sequence shown here is derived from an EMBL/GenBank/DDBJ whole genome shotgun (WGS) entry which is preliminary data.</text>
</comment>
<feature type="transmembrane region" description="Helical" evidence="1">
    <location>
        <begin position="72"/>
        <end position="92"/>
    </location>
</feature>
<dbReference type="AlphaFoldDB" id="A0A7C4D463"/>
<feature type="transmembrane region" description="Helical" evidence="1">
    <location>
        <begin position="104"/>
        <end position="124"/>
    </location>
</feature>
<feature type="transmembrane region" description="Helical" evidence="1">
    <location>
        <begin position="33"/>
        <end position="51"/>
    </location>
</feature>
<keyword evidence="1" id="KW-1133">Transmembrane helix</keyword>
<evidence type="ECO:0000256" key="1">
    <source>
        <dbReference type="SAM" id="Phobius"/>
    </source>
</evidence>
<gene>
    <name evidence="2" type="ORF">ENU21_00985</name>
</gene>
<feature type="transmembrane region" description="Helical" evidence="1">
    <location>
        <begin position="7"/>
        <end position="27"/>
    </location>
</feature>
<proteinExistence type="predicted"/>
<accession>A0A7C4D463</accession>
<feature type="transmembrane region" description="Helical" evidence="1">
    <location>
        <begin position="203"/>
        <end position="223"/>
    </location>
</feature>
<evidence type="ECO:0000313" key="2">
    <source>
        <dbReference type="EMBL" id="HGM46313.1"/>
    </source>
</evidence>
<name>A0A7C4D463_THEPE</name>
<feature type="transmembrane region" description="Helical" evidence="1">
    <location>
        <begin position="172"/>
        <end position="191"/>
    </location>
</feature>
<keyword evidence="1" id="KW-0812">Transmembrane</keyword>
<keyword evidence="1" id="KW-0472">Membrane</keyword>
<protein>
    <submittedName>
        <fullName evidence="2">Uncharacterized protein</fullName>
    </submittedName>
</protein>
<feature type="transmembrane region" description="Helical" evidence="1">
    <location>
        <begin position="229"/>
        <end position="247"/>
    </location>
</feature>